<evidence type="ECO:0000256" key="8">
    <source>
        <dbReference type="ARBA" id="ARBA00023136"/>
    </source>
</evidence>
<dbReference type="GO" id="GO:0015627">
    <property type="term" value="C:type II protein secretion system complex"/>
    <property type="evidence" value="ECO:0007669"/>
    <property type="project" value="UniProtKB-UniRule"/>
</dbReference>
<evidence type="ECO:0000256" key="3">
    <source>
        <dbReference type="ARBA" id="ARBA00022475"/>
    </source>
</evidence>
<dbReference type="InterPro" id="IPR010052">
    <property type="entry name" value="T2SS_protein-GspI"/>
</dbReference>
<dbReference type="InterPro" id="IPR045584">
    <property type="entry name" value="Pilin-like"/>
</dbReference>
<keyword evidence="8 9" id="KW-0472">Membrane</keyword>
<proteinExistence type="inferred from homology"/>
<comment type="function">
    <text evidence="9">Component of the type II secretion system required for the energy-dependent secretion of extracellular factors such as proteases and toxins from the periplasm.</text>
</comment>
<gene>
    <name evidence="11" type="primary">gspI</name>
    <name evidence="11" type="ORF">E3W66_09435</name>
</gene>
<evidence type="ECO:0000259" key="10">
    <source>
        <dbReference type="Pfam" id="PF02501"/>
    </source>
</evidence>
<keyword evidence="3" id="KW-1003">Cell membrane</keyword>
<dbReference type="OrthoDB" id="6121517at2"/>
<keyword evidence="12" id="KW-1185">Reference proteome</keyword>
<dbReference type="GO" id="GO:0005886">
    <property type="term" value="C:plasma membrane"/>
    <property type="evidence" value="ECO:0007669"/>
    <property type="project" value="UniProtKB-SubCell"/>
</dbReference>
<dbReference type="EMBL" id="SPIA01000004">
    <property type="protein sequence ID" value="TFH67232.1"/>
    <property type="molecule type" value="Genomic_DNA"/>
</dbReference>
<dbReference type="GO" id="GO:0015628">
    <property type="term" value="P:protein secretion by the type II secretion system"/>
    <property type="evidence" value="ECO:0007669"/>
    <property type="project" value="UniProtKB-UniRule"/>
</dbReference>
<dbReference type="Proteomes" id="UP000298133">
    <property type="component" value="Unassembled WGS sequence"/>
</dbReference>
<dbReference type="InterPro" id="IPR003413">
    <property type="entry name" value="T2SS_GspI_C"/>
</dbReference>
<dbReference type="SUPFAM" id="SSF54523">
    <property type="entry name" value="Pili subunits"/>
    <property type="match status" value="1"/>
</dbReference>
<reference evidence="11 12" key="1">
    <citation type="submission" date="2019-03" db="EMBL/GenBank/DDBJ databases">
        <title>Draft genome of Gammaproteobacteria bacterium LSUCC0057, a member of the SAR92 clade.</title>
        <authorList>
            <person name="Lanclos V.C."/>
            <person name="Doiron C."/>
            <person name="Henson M.W."/>
            <person name="Thrash J.C."/>
        </authorList>
    </citation>
    <scope>NUCLEOTIDE SEQUENCE [LARGE SCALE GENOMIC DNA]</scope>
    <source>
        <strain evidence="11 12">LSUCC0057</strain>
    </source>
</reference>
<comment type="caution">
    <text evidence="11">The sequence shown here is derived from an EMBL/GenBank/DDBJ whole genome shotgun (WGS) entry which is preliminary data.</text>
</comment>
<organism evidence="11 12">
    <name type="scientific">Gammaproteobacteria bacterium LSUCC0057</name>
    <dbReference type="NCBI Taxonomy" id="2559237"/>
    <lineage>
        <taxon>Bacteria</taxon>
        <taxon>Pseudomonadati</taxon>
        <taxon>Pseudomonadota</taxon>
        <taxon>Gammaproteobacteria</taxon>
        <taxon>Cellvibrionales</taxon>
        <taxon>Porticoccaceae</taxon>
        <taxon>SAR92 clade</taxon>
    </lineage>
</organism>
<dbReference type="Pfam" id="PF07963">
    <property type="entry name" value="N_methyl"/>
    <property type="match status" value="1"/>
</dbReference>
<protein>
    <recommendedName>
        <fullName evidence="9">Type II secretion system protein I</fullName>
        <shortName evidence="9">T2SS minor pseudopilin I</shortName>
    </recommendedName>
</protein>
<evidence type="ECO:0000313" key="12">
    <source>
        <dbReference type="Proteomes" id="UP000298133"/>
    </source>
</evidence>
<keyword evidence="5 9" id="KW-0997">Cell inner membrane</keyword>
<name>A0A4Y8UFT9_9GAMM</name>
<evidence type="ECO:0000313" key="11">
    <source>
        <dbReference type="EMBL" id="TFH67232.1"/>
    </source>
</evidence>
<dbReference type="AlphaFoldDB" id="A0A4Y8UFT9"/>
<evidence type="ECO:0000256" key="7">
    <source>
        <dbReference type="ARBA" id="ARBA00022989"/>
    </source>
</evidence>
<comment type="PTM">
    <text evidence="9">Cleaved by prepilin peptidase.</text>
</comment>
<dbReference type="Pfam" id="PF02501">
    <property type="entry name" value="T2SSI"/>
    <property type="match status" value="1"/>
</dbReference>
<comment type="similarity">
    <text evidence="2 9">Belongs to the GSP I family.</text>
</comment>
<sequence>MTVKSARSSPRQSGGFTLIEVVVALAICGWVLASAFWLVDRYAYQRTELRDRFYANQIGWNQLMTLYQSGQGWAEQDQLETTGSAKAAGHRWHWQLQSKPTIGAELIRYQLSVAPHAEQEPVARPVLYMSATP</sequence>
<feature type="domain" description="Type II secretion system protein GspI C-terminal" evidence="10">
    <location>
        <begin position="49"/>
        <end position="125"/>
    </location>
</feature>
<comment type="subcellular location">
    <subcellularLocation>
        <location evidence="1 9">Cell inner membrane</location>
        <topology evidence="1 9">Single-pass membrane protein</topology>
    </subcellularLocation>
</comment>
<keyword evidence="4 9" id="KW-0488">Methylation</keyword>
<dbReference type="InterPro" id="IPR012902">
    <property type="entry name" value="N_methyl_site"/>
</dbReference>
<feature type="transmembrane region" description="Helical" evidence="9">
    <location>
        <begin position="15"/>
        <end position="39"/>
    </location>
</feature>
<dbReference type="Gene3D" id="3.30.1300.30">
    <property type="entry name" value="GSPII I/J protein-like"/>
    <property type="match status" value="1"/>
</dbReference>
<evidence type="ECO:0000256" key="2">
    <source>
        <dbReference type="ARBA" id="ARBA00008358"/>
    </source>
</evidence>
<dbReference type="PANTHER" id="PTHR38779">
    <property type="entry name" value="TYPE II SECRETION SYSTEM PROTEIN I-RELATED"/>
    <property type="match status" value="1"/>
</dbReference>
<evidence type="ECO:0000256" key="6">
    <source>
        <dbReference type="ARBA" id="ARBA00022692"/>
    </source>
</evidence>
<dbReference type="PANTHER" id="PTHR38779:SF2">
    <property type="entry name" value="TYPE II SECRETION SYSTEM PROTEIN I-RELATED"/>
    <property type="match status" value="1"/>
</dbReference>
<evidence type="ECO:0000256" key="1">
    <source>
        <dbReference type="ARBA" id="ARBA00004377"/>
    </source>
</evidence>
<keyword evidence="7 9" id="KW-1133">Transmembrane helix</keyword>
<accession>A0A4Y8UFT9</accession>
<evidence type="ECO:0000256" key="5">
    <source>
        <dbReference type="ARBA" id="ARBA00022519"/>
    </source>
</evidence>
<comment type="subunit">
    <text evidence="9">Type II secretion is composed of four main components: the outer membrane complex, the inner membrane complex, the cytoplasmic secretion ATPase and the periplasm-spanning pseudopilus.</text>
</comment>
<dbReference type="NCBIfam" id="TIGR01707">
    <property type="entry name" value="gspI"/>
    <property type="match status" value="1"/>
</dbReference>
<evidence type="ECO:0000256" key="4">
    <source>
        <dbReference type="ARBA" id="ARBA00022481"/>
    </source>
</evidence>
<evidence type="ECO:0000256" key="9">
    <source>
        <dbReference type="RuleBase" id="RU368030"/>
    </source>
</evidence>
<keyword evidence="6 9" id="KW-0812">Transmembrane</keyword>
<dbReference type="NCBIfam" id="TIGR02532">
    <property type="entry name" value="IV_pilin_GFxxxE"/>
    <property type="match status" value="1"/>
</dbReference>